<reference evidence="2 3" key="1">
    <citation type="submission" date="2017-01" db="EMBL/GenBank/DDBJ databases">
        <authorList>
            <person name="Mah S.A."/>
            <person name="Swanson W.J."/>
            <person name="Moy G.W."/>
            <person name="Vacquier V.D."/>
        </authorList>
    </citation>
    <scope>NUCLEOTIDE SEQUENCE [LARGE SCALE GENOMIC DNA]</scope>
    <source>
        <strain evidence="2 3">DSM 11589</strain>
    </source>
</reference>
<protein>
    <recommendedName>
        <fullName evidence="4">CDP-Glycerol:Poly(Glycerophosphate) glycerophosphotransferase</fullName>
    </recommendedName>
</protein>
<gene>
    <name evidence="2" type="ORF">SAMN05421779_102416</name>
</gene>
<organism evidence="2 3">
    <name type="scientific">Insolitispirillum peregrinum</name>
    <dbReference type="NCBI Taxonomy" id="80876"/>
    <lineage>
        <taxon>Bacteria</taxon>
        <taxon>Pseudomonadati</taxon>
        <taxon>Pseudomonadota</taxon>
        <taxon>Alphaproteobacteria</taxon>
        <taxon>Rhodospirillales</taxon>
        <taxon>Novispirillaceae</taxon>
        <taxon>Insolitispirillum</taxon>
    </lineage>
</organism>
<evidence type="ECO:0000313" key="3">
    <source>
        <dbReference type="Proteomes" id="UP000185678"/>
    </source>
</evidence>
<evidence type="ECO:0000313" key="2">
    <source>
        <dbReference type="EMBL" id="SIS51326.1"/>
    </source>
</evidence>
<keyword evidence="1" id="KW-1133">Transmembrane helix</keyword>
<proteinExistence type="predicted"/>
<sequence>MLCSYDITAVEQWPDDAIRWPTSVEDAHALNKALISGVVAIAGQESDTASRTAFMLAAPVLDVTVLTLCMTWLTWRRAEALGIKFRFQRPGLVRTLCEGGIMDGAFFSREIENRMQRNAMPQKHSWLRSAAHGLMTNRRPVLPWEQRTGVFNHNTMLQGMARADRQRHFTYLMTDQVFRHHRAGDLPEAPASVQKRLTEMVEALTARVLPVLEALGGGDLAPLRQVMLQSCSAFLAEVARYDAALSRAWRDVPAELWTGTGGNLMTRLLRLAVQREGGTVTGFDHGGGCHIHANLMPFQVNELAFCDRFIVDAPAKAEILSRGISREGSLDGAMPRIDATSGPRASWPFRKGQGAQPPKRVMYVTTAFVGEMQYPLQPLLPDPVYADWQGRLVDGLAGQGLEVLVKQHPEGLRRGVPLKRSQAGEFLGGRFGDVMDQADAFVLDYPATSTLWEAICSEKPVVFIDHHLAHWNPEVWQDFSARCAIVPSRMDEDGRPQVDFAEVAAALQTAPDDGGAFARKYLLAEQG</sequence>
<name>A0A1N7JQ07_9PROT</name>
<accession>A0A1N7JQ07</accession>
<keyword evidence="1" id="KW-0472">Membrane</keyword>
<dbReference type="Proteomes" id="UP000185678">
    <property type="component" value="Unassembled WGS sequence"/>
</dbReference>
<dbReference type="STRING" id="80876.SAMN05421779_102416"/>
<evidence type="ECO:0000256" key="1">
    <source>
        <dbReference type="SAM" id="Phobius"/>
    </source>
</evidence>
<keyword evidence="1" id="KW-0812">Transmembrane</keyword>
<dbReference type="EMBL" id="FTOA01000002">
    <property type="protein sequence ID" value="SIS51326.1"/>
    <property type="molecule type" value="Genomic_DNA"/>
</dbReference>
<evidence type="ECO:0008006" key="4">
    <source>
        <dbReference type="Google" id="ProtNLM"/>
    </source>
</evidence>
<feature type="transmembrane region" description="Helical" evidence="1">
    <location>
        <begin position="53"/>
        <end position="75"/>
    </location>
</feature>
<dbReference type="AlphaFoldDB" id="A0A1N7JQ07"/>
<keyword evidence="3" id="KW-1185">Reference proteome</keyword>